<dbReference type="RefSeq" id="WP_200463362.1">
    <property type="nucleotide sequence ID" value="NZ_JAENRR010000003.1"/>
</dbReference>
<comment type="caution">
    <text evidence="3">The sequence shown here is derived from an EMBL/GenBank/DDBJ whole genome shotgun (WGS) entry which is preliminary data.</text>
</comment>
<dbReference type="SUPFAM" id="SSF52402">
    <property type="entry name" value="Adenine nucleotide alpha hydrolases-like"/>
    <property type="match status" value="1"/>
</dbReference>
<dbReference type="InterPro" id="IPR014729">
    <property type="entry name" value="Rossmann-like_a/b/a_fold"/>
</dbReference>
<dbReference type="PANTHER" id="PTHR46268:SF6">
    <property type="entry name" value="UNIVERSAL STRESS PROTEIN UP12"/>
    <property type="match status" value="1"/>
</dbReference>
<dbReference type="PANTHER" id="PTHR46268">
    <property type="entry name" value="STRESS RESPONSE PROTEIN NHAX"/>
    <property type="match status" value="1"/>
</dbReference>
<dbReference type="PRINTS" id="PR01438">
    <property type="entry name" value="UNVRSLSTRESS"/>
</dbReference>
<dbReference type="CDD" id="cd00293">
    <property type="entry name" value="USP-like"/>
    <property type="match status" value="1"/>
</dbReference>
<dbReference type="EMBL" id="JAENRR010000003">
    <property type="protein sequence ID" value="MBK3516130.1"/>
    <property type="molecule type" value="Genomic_DNA"/>
</dbReference>
<evidence type="ECO:0000313" key="3">
    <source>
        <dbReference type="EMBL" id="MBK3516130.1"/>
    </source>
</evidence>
<keyword evidence="4" id="KW-1185">Reference proteome</keyword>
<reference evidence="3 4" key="1">
    <citation type="submission" date="2021-01" db="EMBL/GenBank/DDBJ databases">
        <title>Carboxyliciviraga sp.nov., isolated from coastal sediments.</title>
        <authorList>
            <person name="Lu D."/>
            <person name="Zhang T."/>
        </authorList>
    </citation>
    <scope>NUCLEOTIDE SEQUENCE [LARGE SCALE GENOMIC DNA]</scope>
    <source>
        <strain evidence="3 4">N1Y132</strain>
    </source>
</reference>
<organism evidence="3 4">
    <name type="scientific">Carboxylicivirga marina</name>
    <dbReference type="NCBI Taxonomy" id="2800988"/>
    <lineage>
        <taxon>Bacteria</taxon>
        <taxon>Pseudomonadati</taxon>
        <taxon>Bacteroidota</taxon>
        <taxon>Bacteroidia</taxon>
        <taxon>Marinilabiliales</taxon>
        <taxon>Marinilabiliaceae</taxon>
        <taxon>Carboxylicivirga</taxon>
    </lineage>
</organism>
<dbReference type="Pfam" id="PF00582">
    <property type="entry name" value="Usp"/>
    <property type="match status" value="1"/>
</dbReference>
<proteinExistence type="inferred from homology"/>
<name>A0ABS1HEM3_9BACT</name>
<dbReference type="InterPro" id="IPR006016">
    <property type="entry name" value="UspA"/>
</dbReference>
<dbReference type="Proteomes" id="UP000605676">
    <property type="component" value="Unassembled WGS sequence"/>
</dbReference>
<feature type="domain" description="UspA" evidence="2">
    <location>
        <begin position="1"/>
        <end position="151"/>
    </location>
</feature>
<sequence>MKRVIIALDFDPSAQKVAEEGYALAKSLKAKVTLVHVKADADYYSSLGQVVVIGFSGHLKGDTPIAPDNIDPDAISQEFLNKAMLHLADKNIEVMVANGSCADSLIDVANQLNAYMIVMGSHSRKWFENTTIGSVTQKVLLGSSIPVFVIPTNNNRID</sequence>
<evidence type="ECO:0000259" key="2">
    <source>
        <dbReference type="Pfam" id="PF00582"/>
    </source>
</evidence>
<dbReference type="Gene3D" id="3.40.50.620">
    <property type="entry name" value="HUPs"/>
    <property type="match status" value="1"/>
</dbReference>
<gene>
    <name evidence="3" type="ORF">JIV24_02180</name>
</gene>
<dbReference type="InterPro" id="IPR006015">
    <property type="entry name" value="Universal_stress_UspA"/>
</dbReference>
<protein>
    <submittedName>
        <fullName evidence="3">Universal stress protein</fullName>
    </submittedName>
</protein>
<comment type="similarity">
    <text evidence="1">Belongs to the universal stress protein A family.</text>
</comment>
<evidence type="ECO:0000256" key="1">
    <source>
        <dbReference type="ARBA" id="ARBA00008791"/>
    </source>
</evidence>
<accession>A0ABS1HEM3</accession>
<evidence type="ECO:0000313" key="4">
    <source>
        <dbReference type="Proteomes" id="UP000605676"/>
    </source>
</evidence>